<reference evidence="1" key="1">
    <citation type="submission" date="2013-12" db="EMBL/GenBank/DDBJ databases">
        <title>The Genome Sequence of Aphanomyces invadans NJM9701.</title>
        <authorList>
            <consortium name="The Broad Institute Genomics Platform"/>
            <person name="Russ C."/>
            <person name="Tyler B."/>
            <person name="van West P."/>
            <person name="Dieguez-Uribeondo J."/>
            <person name="Young S.K."/>
            <person name="Zeng Q."/>
            <person name="Gargeya S."/>
            <person name="Fitzgerald M."/>
            <person name="Abouelleil A."/>
            <person name="Alvarado L."/>
            <person name="Chapman S.B."/>
            <person name="Gainer-Dewar J."/>
            <person name="Goldberg J."/>
            <person name="Griggs A."/>
            <person name="Gujja S."/>
            <person name="Hansen M."/>
            <person name="Howarth C."/>
            <person name="Imamovic A."/>
            <person name="Ireland A."/>
            <person name="Larimer J."/>
            <person name="McCowan C."/>
            <person name="Murphy C."/>
            <person name="Pearson M."/>
            <person name="Poon T.W."/>
            <person name="Priest M."/>
            <person name="Roberts A."/>
            <person name="Saif S."/>
            <person name="Shea T."/>
            <person name="Sykes S."/>
            <person name="Wortman J."/>
            <person name="Nusbaum C."/>
            <person name="Birren B."/>
        </authorList>
    </citation>
    <scope>NUCLEOTIDE SEQUENCE [LARGE SCALE GENOMIC DNA]</scope>
    <source>
        <strain evidence="1">NJM9701</strain>
    </source>
</reference>
<dbReference type="GeneID" id="20077252"/>
<sequence length="209" mass="25356">MHKEQLELVRLQFDQVGRNTEQRRQRKTRRKQDDVPEFDHFFHVVVERLVLFEVGCFIDDLDSRRRHCLVHGGVHRRRTDYIRLAPTQRQGENGLDADSPNRVERVQRHEFFLEQDHVELAKCQVKQRNVAVERFKEEPLQHKRVFVRFDRFVIFPIRQLDRHSTVPQIKKQNARRVGYGRDERKQPGVWTTALLVKDRARQRELVHKW</sequence>
<evidence type="ECO:0000313" key="1">
    <source>
        <dbReference type="EMBL" id="ETW09692.1"/>
    </source>
</evidence>
<dbReference type="AlphaFoldDB" id="A0A024UUT6"/>
<organism evidence="1">
    <name type="scientific">Aphanomyces invadans</name>
    <dbReference type="NCBI Taxonomy" id="157072"/>
    <lineage>
        <taxon>Eukaryota</taxon>
        <taxon>Sar</taxon>
        <taxon>Stramenopiles</taxon>
        <taxon>Oomycota</taxon>
        <taxon>Saprolegniomycetes</taxon>
        <taxon>Saprolegniales</taxon>
        <taxon>Verrucalvaceae</taxon>
        <taxon>Aphanomyces</taxon>
    </lineage>
</organism>
<dbReference type="RefSeq" id="XP_008861103.1">
    <property type="nucleotide sequence ID" value="XM_008862881.1"/>
</dbReference>
<accession>A0A024UUT6</accession>
<protein>
    <submittedName>
        <fullName evidence="1">Uncharacterized protein</fullName>
    </submittedName>
</protein>
<name>A0A024UUT6_9STRA</name>
<proteinExistence type="predicted"/>
<dbReference type="EMBL" id="KI913952">
    <property type="protein sequence ID" value="ETW09692.1"/>
    <property type="molecule type" value="Genomic_DNA"/>
</dbReference>
<dbReference type="VEuPathDB" id="FungiDB:H310_00202"/>
<gene>
    <name evidence="1" type="ORF">H310_00202</name>
</gene>